<evidence type="ECO:0000256" key="1">
    <source>
        <dbReference type="SAM" id="MobiDB-lite"/>
    </source>
</evidence>
<evidence type="ECO:0000313" key="3">
    <source>
        <dbReference type="Proteomes" id="UP000186905"/>
    </source>
</evidence>
<feature type="region of interest" description="Disordered" evidence="1">
    <location>
        <begin position="1"/>
        <end position="21"/>
    </location>
</feature>
<dbReference type="EMBL" id="MJIL01000097">
    <property type="protein sequence ID" value="OLQ70489.1"/>
    <property type="molecule type" value="Genomic_DNA"/>
</dbReference>
<sequence>MNTKKALKKLKKKVEKVPNRSAEQLKQLGKAAASVAGGDEEVRREVIDISQQAMLSAVSELATPLNPVLSWFREGGELQFSASSSPSFRSAIKLPSSSNAKQTLVRVPLKSPACKRCPALNNGICKCAAKKFNIRA</sequence>
<dbReference type="RefSeq" id="WP_075767781.1">
    <property type="nucleotide sequence ID" value="NZ_MJIL01000097.1"/>
</dbReference>
<proteinExistence type="predicted"/>
<dbReference type="OrthoDB" id="6270900at2"/>
<reference evidence="2 3" key="1">
    <citation type="submission" date="2016-09" db="EMBL/GenBank/DDBJ databases">
        <title>Photobacterium proteolyticum sp. nov. a protease producing bacterium isolated from ocean sediments of Laizhou Bay.</title>
        <authorList>
            <person name="Li Y."/>
        </authorList>
    </citation>
    <scope>NUCLEOTIDE SEQUENCE [LARGE SCALE GENOMIC DNA]</scope>
    <source>
        <strain evidence="2 3">13-12</strain>
    </source>
</reference>
<keyword evidence="3" id="KW-1185">Reference proteome</keyword>
<protein>
    <submittedName>
        <fullName evidence="2">Uncharacterized protein</fullName>
    </submittedName>
</protein>
<gene>
    <name evidence="2" type="ORF">BIT28_27100</name>
</gene>
<dbReference type="Proteomes" id="UP000186905">
    <property type="component" value="Unassembled WGS sequence"/>
</dbReference>
<organism evidence="2 3">
    <name type="scientific">Photobacterium proteolyticum</name>
    <dbReference type="NCBI Taxonomy" id="1903952"/>
    <lineage>
        <taxon>Bacteria</taxon>
        <taxon>Pseudomonadati</taxon>
        <taxon>Pseudomonadota</taxon>
        <taxon>Gammaproteobacteria</taxon>
        <taxon>Vibrionales</taxon>
        <taxon>Vibrionaceae</taxon>
        <taxon>Photobacterium</taxon>
    </lineage>
</organism>
<accession>A0A1Q9G8C3</accession>
<comment type="caution">
    <text evidence="2">The sequence shown here is derived from an EMBL/GenBank/DDBJ whole genome shotgun (WGS) entry which is preliminary data.</text>
</comment>
<name>A0A1Q9G8C3_9GAMM</name>
<dbReference type="AlphaFoldDB" id="A0A1Q9G8C3"/>
<evidence type="ECO:0000313" key="2">
    <source>
        <dbReference type="EMBL" id="OLQ70489.1"/>
    </source>
</evidence>
<feature type="compositionally biased region" description="Basic residues" evidence="1">
    <location>
        <begin position="1"/>
        <end position="14"/>
    </location>
</feature>